<organism evidence="2 3">
    <name type="scientific">Occallatibacter riparius</name>
    <dbReference type="NCBI Taxonomy" id="1002689"/>
    <lineage>
        <taxon>Bacteria</taxon>
        <taxon>Pseudomonadati</taxon>
        <taxon>Acidobacteriota</taxon>
        <taxon>Terriglobia</taxon>
        <taxon>Terriglobales</taxon>
        <taxon>Acidobacteriaceae</taxon>
        <taxon>Occallatibacter</taxon>
    </lineage>
</organism>
<reference evidence="2" key="1">
    <citation type="submission" date="2021-04" db="EMBL/GenBank/DDBJ databases">
        <title>Phylogenetic analysis of Acidobacteriaceae.</title>
        <authorList>
            <person name="Qiu L."/>
            <person name="Zhang Q."/>
        </authorList>
    </citation>
    <scope>NUCLEOTIDE SEQUENCE</scope>
    <source>
        <strain evidence="2">DSM 25168</strain>
    </source>
</reference>
<evidence type="ECO:0000313" key="3">
    <source>
        <dbReference type="Proteomes" id="UP001059380"/>
    </source>
</evidence>
<protein>
    <submittedName>
        <fullName evidence="2">Uncharacterized protein</fullName>
    </submittedName>
</protein>
<keyword evidence="3" id="KW-1185">Reference proteome</keyword>
<gene>
    <name evidence="2" type="ORF">MOP44_26900</name>
</gene>
<proteinExistence type="predicted"/>
<feature type="chain" id="PRO_5039893524" evidence="1">
    <location>
        <begin position="20"/>
        <end position="201"/>
    </location>
</feature>
<dbReference type="AlphaFoldDB" id="A0A9J7BN64"/>
<evidence type="ECO:0000256" key="1">
    <source>
        <dbReference type="SAM" id="SignalP"/>
    </source>
</evidence>
<keyword evidence="1" id="KW-0732">Signal</keyword>
<dbReference type="RefSeq" id="WP_260793672.1">
    <property type="nucleotide sequence ID" value="NZ_CP093313.1"/>
</dbReference>
<dbReference type="KEGG" id="orp:MOP44_26900"/>
<name>A0A9J7BN64_9BACT</name>
<accession>A0A9J7BN64</accession>
<sequence length="201" mass="21483">MLCHVVSSSRLLFAVITGAAVFGAVQLAAAQTPASYTPSTAGASSIPAPILNARTVFIANGGADGGLFPEPFSGDPNRGYFAFFAQLKSVGKYDLVSDPSQADLVMDIQLTAPNGPRQGGKQLGAADPLPFFKLVIYDAKTRFALWTITEPIEWAILQKTHDRNFDDAVVRLSADVQALSQKSTASLYPQPSTRLVPAWQR</sequence>
<dbReference type="Proteomes" id="UP001059380">
    <property type="component" value="Chromosome"/>
</dbReference>
<dbReference type="EMBL" id="CP093313">
    <property type="protein sequence ID" value="UWZ84168.1"/>
    <property type="molecule type" value="Genomic_DNA"/>
</dbReference>
<evidence type="ECO:0000313" key="2">
    <source>
        <dbReference type="EMBL" id="UWZ84168.1"/>
    </source>
</evidence>
<feature type="signal peptide" evidence="1">
    <location>
        <begin position="1"/>
        <end position="19"/>
    </location>
</feature>